<keyword evidence="1" id="KW-0175">Coiled coil</keyword>
<organism evidence="2">
    <name type="scientific">marine sediment metagenome</name>
    <dbReference type="NCBI Taxonomy" id="412755"/>
    <lineage>
        <taxon>unclassified sequences</taxon>
        <taxon>metagenomes</taxon>
        <taxon>ecological metagenomes</taxon>
    </lineage>
</organism>
<accession>A0A0F9TGM9</accession>
<protein>
    <submittedName>
        <fullName evidence="2">Uncharacterized protein</fullName>
    </submittedName>
</protein>
<dbReference type="AlphaFoldDB" id="A0A0F9TGM9"/>
<dbReference type="EMBL" id="LAZR01000332">
    <property type="protein sequence ID" value="KKN74057.1"/>
    <property type="molecule type" value="Genomic_DNA"/>
</dbReference>
<sequence length="162" mass="18277">MTPTTALEKKADAVVKELEAAKKKELLDKTRELLKVTESKLKTLESIDENDAFPKSEREELLEEFTDRASGELEKAGREMALGLVYLSMAEIKAETSRFFPPTMKPAAVNAMVKCMVVETFAKKYVIPALAKEKLRIKQGEVQPEIMHLRIEIQRLLGELGK</sequence>
<evidence type="ECO:0000313" key="2">
    <source>
        <dbReference type="EMBL" id="KKN74057.1"/>
    </source>
</evidence>
<evidence type="ECO:0000256" key="1">
    <source>
        <dbReference type="SAM" id="Coils"/>
    </source>
</evidence>
<gene>
    <name evidence="2" type="ORF">LCGC14_0393970</name>
</gene>
<name>A0A0F9TGM9_9ZZZZ</name>
<reference evidence="2" key="1">
    <citation type="journal article" date="2015" name="Nature">
        <title>Complex archaea that bridge the gap between prokaryotes and eukaryotes.</title>
        <authorList>
            <person name="Spang A."/>
            <person name="Saw J.H."/>
            <person name="Jorgensen S.L."/>
            <person name="Zaremba-Niedzwiedzka K."/>
            <person name="Martijn J."/>
            <person name="Lind A.E."/>
            <person name="van Eijk R."/>
            <person name="Schleper C."/>
            <person name="Guy L."/>
            <person name="Ettema T.J."/>
        </authorList>
    </citation>
    <scope>NUCLEOTIDE SEQUENCE</scope>
</reference>
<feature type="coiled-coil region" evidence="1">
    <location>
        <begin position="4"/>
        <end position="47"/>
    </location>
</feature>
<comment type="caution">
    <text evidence="2">The sequence shown here is derived from an EMBL/GenBank/DDBJ whole genome shotgun (WGS) entry which is preliminary data.</text>
</comment>
<proteinExistence type="predicted"/>